<dbReference type="PANTHER" id="PTHR34227:SF1">
    <property type="entry name" value="DIMETHYL SULFOXIDE REDUCTASE CHAPERONE-RELATED"/>
    <property type="match status" value="1"/>
</dbReference>
<evidence type="ECO:0000313" key="3">
    <source>
        <dbReference type="Proteomes" id="UP000001693"/>
    </source>
</evidence>
<dbReference type="eggNOG" id="COG3381">
    <property type="taxonomic scope" value="Bacteria"/>
</dbReference>
<organism evidence="2 3">
    <name type="scientific">Leptothrix cholodnii (strain ATCC 51168 / LMG 8142 / SP-6)</name>
    <name type="common">Leptothrix discophora (strain SP-6)</name>
    <dbReference type="NCBI Taxonomy" id="395495"/>
    <lineage>
        <taxon>Bacteria</taxon>
        <taxon>Pseudomonadati</taxon>
        <taxon>Pseudomonadota</taxon>
        <taxon>Betaproteobacteria</taxon>
        <taxon>Burkholderiales</taxon>
        <taxon>Sphaerotilaceae</taxon>
        <taxon>Leptothrix</taxon>
    </lineage>
</organism>
<dbReference type="AlphaFoldDB" id="B1Y5U1"/>
<dbReference type="InterPro" id="IPR050289">
    <property type="entry name" value="TorD/DmsD_chaperones"/>
</dbReference>
<dbReference type="RefSeq" id="WP_012348734.1">
    <property type="nucleotide sequence ID" value="NC_010524.1"/>
</dbReference>
<dbReference type="HOGENOM" id="CLU_077650_2_0_4"/>
<proteinExistence type="predicted"/>
<dbReference type="Proteomes" id="UP000001693">
    <property type="component" value="Chromosome"/>
</dbReference>
<dbReference type="Gene3D" id="1.10.3480.10">
    <property type="entry name" value="TorD-like"/>
    <property type="match status" value="1"/>
</dbReference>
<evidence type="ECO:0000256" key="1">
    <source>
        <dbReference type="ARBA" id="ARBA00023186"/>
    </source>
</evidence>
<protein>
    <submittedName>
        <fullName evidence="2">Cytoplasmic chaperone TorD family protein</fullName>
    </submittedName>
</protein>
<dbReference type="EMBL" id="CP001013">
    <property type="protein sequence ID" value="ACB35987.1"/>
    <property type="molecule type" value="Genomic_DNA"/>
</dbReference>
<dbReference type="InterPro" id="IPR036411">
    <property type="entry name" value="TorD-like_sf"/>
</dbReference>
<dbReference type="PANTHER" id="PTHR34227">
    <property type="entry name" value="CHAPERONE PROTEIN YCDY"/>
    <property type="match status" value="1"/>
</dbReference>
<accession>B1Y5U1</accession>
<evidence type="ECO:0000313" key="2">
    <source>
        <dbReference type="EMBL" id="ACB35987.1"/>
    </source>
</evidence>
<reference evidence="2 3" key="1">
    <citation type="submission" date="2008-03" db="EMBL/GenBank/DDBJ databases">
        <title>Complete sequence of Leptothrix cholodnii SP-6.</title>
        <authorList>
            <consortium name="US DOE Joint Genome Institute"/>
            <person name="Copeland A."/>
            <person name="Lucas S."/>
            <person name="Lapidus A."/>
            <person name="Glavina del Rio T."/>
            <person name="Dalin E."/>
            <person name="Tice H."/>
            <person name="Bruce D."/>
            <person name="Goodwin L."/>
            <person name="Pitluck S."/>
            <person name="Chertkov O."/>
            <person name="Brettin T."/>
            <person name="Detter J.C."/>
            <person name="Han C."/>
            <person name="Kuske C.R."/>
            <person name="Schmutz J."/>
            <person name="Larimer F."/>
            <person name="Land M."/>
            <person name="Hauser L."/>
            <person name="Kyrpides N."/>
            <person name="Lykidis A."/>
            <person name="Emerson D."/>
            <person name="Richardson P."/>
        </authorList>
    </citation>
    <scope>NUCLEOTIDE SEQUENCE [LARGE SCALE GENOMIC DNA]</scope>
    <source>
        <strain evidence="3">ATCC 51168 / LMG 8142 / SP-6</strain>
    </source>
</reference>
<dbReference type="SUPFAM" id="SSF89155">
    <property type="entry name" value="TorD-like"/>
    <property type="match status" value="1"/>
</dbReference>
<dbReference type="InterPro" id="IPR020945">
    <property type="entry name" value="DMSO/NO3_reduct_chaperone"/>
</dbReference>
<dbReference type="STRING" id="395495.Lcho_3733"/>
<dbReference type="OrthoDB" id="8526323at2"/>
<dbReference type="Pfam" id="PF02613">
    <property type="entry name" value="Nitrate_red_del"/>
    <property type="match status" value="1"/>
</dbReference>
<gene>
    <name evidence="2" type="ordered locus">Lcho_3733</name>
</gene>
<dbReference type="KEGG" id="lch:Lcho_3733"/>
<sequence length="214" mass="23482">MTEAPAAPIHFAAVHAGDDSDELARAELYGLLSQLWLAPPDATLLEQFRVAVTEAPQAGGLLEAPWQALVAAMRATSVEAAAAEHEALFYGVGKPEVFVYGSYYLSGFLHERPLAALRESLAQLGLTRDAQRAETEDHVAYVLEVMRYLIAGDDAGVCNLEQQRRFFRAHVQSWVEALCEAVLAHPRAELWRAVAGFTQAFVQVETQAFDLLET</sequence>
<keyword evidence="3" id="KW-1185">Reference proteome</keyword>
<name>B1Y5U1_LEPCP</name>
<keyword evidence="1" id="KW-0143">Chaperone</keyword>